<gene>
    <name evidence="2" type="ORF">AB1Y20_023685</name>
</gene>
<sequence>MVAHLKEVLAEEDRLRQRQELPSKVKARVSEQDLANECPAPQFKRKTFKCLGTPTAQSTELSNDRVDLSAAEVLAAAQQRRAELEATGEIDCVSDQQPHPTGQGGPPLDKKLIDGVQNGEPVYIWCEAEVAQVADGEKDKASARYCMQKDSTIIPPAGALQLNSACNAAMYLKLSFYIR</sequence>
<accession>A0AB34JE57</accession>
<evidence type="ECO:0000256" key="1">
    <source>
        <dbReference type="SAM" id="MobiDB-lite"/>
    </source>
</evidence>
<name>A0AB34JE57_PRYPA</name>
<comment type="caution">
    <text evidence="2">The sequence shown here is derived from an EMBL/GenBank/DDBJ whole genome shotgun (WGS) entry which is preliminary data.</text>
</comment>
<evidence type="ECO:0000313" key="2">
    <source>
        <dbReference type="EMBL" id="KAL1520215.1"/>
    </source>
</evidence>
<feature type="region of interest" description="Disordered" evidence="1">
    <location>
        <begin position="87"/>
        <end position="108"/>
    </location>
</feature>
<organism evidence="2 3">
    <name type="scientific">Prymnesium parvum</name>
    <name type="common">Toxic golden alga</name>
    <dbReference type="NCBI Taxonomy" id="97485"/>
    <lineage>
        <taxon>Eukaryota</taxon>
        <taxon>Haptista</taxon>
        <taxon>Haptophyta</taxon>
        <taxon>Prymnesiophyceae</taxon>
        <taxon>Prymnesiales</taxon>
        <taxon>Prymnesiaceae</taxon>
        <taxon>Prymnesium</taxon>
    </lineage>
</organism>
<protein>
    <submittedName>
        <fullName evidence="2">Uncharacterized protein</fullName>
    </submittedName>
</protein>
<proteinExistence type="predicted"/>
<reference evidence="2 3" key="1">
    <citation type="journal article" date="2024" name="Science">
        <title>Giant polyketide synthase enzymes in the biosynthesis of giant marine polyether toxins.</title>
        <authorList>
            <person name="Fallon T.R."/>
            <person name="Shende V.V."/>
            <person name="Wierzbicki I.H."/>
            <person name="Pendleton A.L."/>
            <person name="Watervoot N.F."/>
            <person name="Auber R.P."/>
            <person name="Gonzalez D.J."/>
            <person name="Wisecaver J.H."/>
            <person name="Moore B.S."/>
        </authorList>
    </citation>
    <scope>NUCLEOTIDE SEQUENCE [LARGE SCALE GENOMIC DNA]</scope>
    <source>
        <strain evidence="2 3">12B1</strain>
    </source>
</reference>
<keyword evidence="3" id="KW-1185">Reference proteome</keyword>
<dbReference type="AlphaFoldDB" id="A0AB34JE57"/>
<evidence type="ECO:0000313" key="3">
    <source>
        <dbReference type="Proteomes" id="UP001515480"/>
    </source>
</evidence>
<dbReference type="EMBL" id="JBGBPQ010000009">
    <property type="protein sequence ID" value="KAL1520215.1"/>
    <property type="molecule type" value="Genomic_DNA"/>
</dbReference>
<dbReference type="Proteomes" id="UP001515480">
    <property type="component" value="Unassembled WGS sequence"/>
</dbReference>